<keyword evidence="3" id="KW-1185">Reference proteome</keyword>
<evidence type="ECO:0000256" key="1">
    <source>
        <dbReference type="SAM" id="MobiDB-lite"/>
    </source>
</evidence>
<gene>
    <name evidence="2" type="ORF">N288_04205</name>
</gene>
<dbReference type="HOGENOM" id="CLU_197306_0_0_9"/>
<proteinExistence type="predicted"/>
<dbReference type="AlphaFoldDB" id="U5L618"/>
<dbReference type="KEGG" id="bif:N288_04205"/>
<dbReference type="Proteomes" id="UP000017805">
    <property type="component" value="Chromosome"/>
</dbReference>
<reference evidence="2 3" key="1">
    <citation type="submission" date="2013-07" db="EMBL/GenBank/DDBJ databases">
        <title>Complete genome sequence of Bacillus infantis NRRL B-14911 that has potential to induce cardiac disease by antigenic mimicry.</title>
        <authorList>
            <person name="Massilamany C."/>
            <person name="Smith T.P.L."/>
            <person name="Loy J.D."/>
            <person name="Barletta R."/>
            <person name="Reddy J."/>
        </authorList>
    </citation>
    <scope>NUCLEOTIDE SEQUENCE [LARGE SCALE GENOMIC DNA]</scope>
    <source>
        <strain evidence="2 3">NRRL B-14911</strain>
    </source>
</reference>
<sequence length="60" mass="6606">MAQFQKSHGDRPLGPISKKSMGTDPLAQFQKSHGDRPLGPISKRAMGPDPLAHPWLLNFI</sequence>
<feature type="region of interest" description="Disordered" evidence="1">
    <location>
        <begin position="1"/>
        <end position="50"/>
    </location>
</feature>
<dbReference type="EMBL" id="CP006643">
    <property type="protein sequence ID" value="AGX02798.1"/>
    <property type="molecule type" value="Genomic_DNA"/>
</dbReference>
<evidence type="ECO:0000313" key="3">
    <source>
        <dbReference type="Proteomes" id="UP000017805"/>
    </source>
</evidence>
<organism evidence="2 3">
    <name type="scientific">Bacillus infantis NRRL B-14911</name>
    <dbReference type="NCBI Taxonomy" id="1367477"/>
    <lineage>
        <taxon>Bacteria</taxon>
        <taxon>Bacillati</taxon>
        <taxon>Bacillota</taxon>
        <taxon>Bacilli</taxon>
        <taxon>Bacillales</taxon>
        <taxon>Bacillaceae</taxon>
        <taxon>Bacillus</taxon>
    </lineage>
</organism>
<dbReference type="PATRIC" id="fig|1367477.3.peg.777"/>
<evidence type="ECO:0000313" key="2">
    <source>
        <dbReference type="EMBL" id="AGX02798.1"/>
    </source>
</evidence>
<accession>U5L618</accession>
<protein>
    <submittedName>
        <fullName evidence="2">Uncharacterized protein</fullName>
    </submittedName>
</protein>
<name>U5L618_9BACI</name>